<comment type="caution">
    <text evidence="2">The sequence shown here is derived from an EMBL/GenBank/DDBJ whole genome shotgun (WGS) entry which is preliminary data.</text>
</comment>
<accession>A0A840V9G5</accession>
<evidence type="ECO:0000256" key="1">
    <source>
        <dbReference type="SAM" id="MobiDB-lite"/>
    </source>
</evidence>
<evidence type="ECO:0000313" key="3">
    <source>
        <dbReference type="Proteomes" id="UP000553706"/>
    </source>
</evidence>
<feature type="region of interest" description="Disordered" evidence="1">
    <location>
        <begin position="45"/>
        <end position="67"/>
    </location>
</feature>
<protein>
    <submittedName>
        <fullName evidence="2">Uncharacterized protein</fullName>
    </submittedName>
</protein>
<dbReference type="AlphaFoldDB" id="A0A840V9G5"/>
<organism evidence="2 3">
    <name type="scientific">Acidocella aromatica</name>
    <dbReference type="NCBI Taxonomy" id="1303579"/>
    <lineage>
        <taxon>Bacteria</taxon>
        <taxon>Pseudomonadati</taxon>
        <taxon>Pseudomonadota</taxon>
        <taxon>Alphaproteobacteria</taxon>
        <taxon>Acetobacterales</taxon>
        <taxon>Acidocellaceae</taxon>
        <taxon>Acidocella</taxon>
    </lineage>
</organism>
<reference evidence="2 3" key="1">
    <citation type="submission" date="2020-08" db="EMBL/GenBank/DDBJ databases">
        <title>Genomic Encyclopedia of Type Strains, Phase IV (KMG-IV): sequencing the most valuable type-strain genomes for metagenomic binning, comparative biology and taxonomic classification.</title>
        <authorList>
            <person name="Goeker M."/>
        </authorList>
    </citation>
    <scope>NUCLEOTIDE SEQUENCE [LARGE SCALE GENOMIC DNA]</scope>
    <source>
        <strain evidence="2 3">DSM 27026</strain>
    </source>
</reference>
<gene>
    <name evidence="2" type="ORF">HNP71_000836</name>
</gene>
<dbReference type="Proteomes" id="UP000553706">
    <property type="component" value="Unassembled WGS sequence"/>
</dbReference>
<dbReference type="EMBL" id="JACHFJ010000002">
    <property type="protein sequence ID" value="MBB5372598.1"/>
    <property type="molecule type" value="Genomic_DNA"/>
</dbReference>
<keyword evidence="3" id="KW-1185">Reference proteome</keyword>
<name>A0A840V9G5_9PROT</name>
<evidence type="ECO:0000313" key="2">
    <source>
        <dbReference type="EMBL" id="MBB5372598.1"/>
    </source>
</evidence>
<dbReference type="RefSeq" id="WP_183265606.1">
    <property type="nucleotide sequence ID" value="NZ_JACHFJ010000002.1"/>
</dbReference>
<sequence length="67" mass="7669">MTTKTFHGFMLWAVPRFHRSDAICPEARNQERAGGLLHQFATLRQEEPDHEAPAPRPALMRETATCH</sequence>
<proteinExistence type="predicted"/>